<feature type="DNA-binding region" description="Fork-head" evidence="6">
    <location>
        <begin position="145"/>
        <end position="239"/>
    </location>
</feature>
<comment type="subcellular location">
    <subcellularLocation>
        <location evidence="1 6">Nucleus</location>
    </subcellularLocation>
</comment>
<feature type="compositionally biased region" description="Basic and acidic residues" evidence="7">
    <location>
        <begin position="275"/>
        <end position="285"/>
    </location>
</feature>
<evidence type="ECO:0000259" key="8">
    <source>
        <dbReference type="PROSITE" id="PS50039"/>
    </source>
</evidence>
<feature type="region of interest" description="Disordered" evidence="7">
    <location>
        <begin position="597"/>
        <end position="635"/>
    </location>
</feature>
<proteinExistence type="predicted"/>
<dbReference type="STRING" id="6182.A0A4Z2CYX2"/>
<evidence type="ECO:0000256" key="4">
    <source>
        <dbReference type="ARBA" id="ARBA00023163"/>
    </source>
</evidence>
<dbReference type="PROSITE" id="PS00657">
    <property type="entry name" value="FORK_HEAD_1"/>
    <property type="match status" value="1"/>
</dbReference>
<dbReference type="AlphaFoldDB" id="A0A4Z2CYX2"/>
<dbReference type="GO" id="GO:0000981">
    <property type="term" value="F:DNA-binding transcription factor activity, RNA polymerase II-specific"/>
    <property type="evidence" value="ECO:0007669"/>
    <property type="project" value="TreeGrafter"/>
</dbReference>
<evidence type="ECO:0000256" key="6">
    <source>
        <dbReference type="PROSITE-ProRule" id="PRU00089"/>
    </source>
</evidence>
<dbReference type="EMBL" id="SKCS01000395">
    <property type="protein sequence ID" value="TNN09427.1"/>
    <property type="molecule type" value="Genomic_DNA"/>
</dbReference>
<dbReference type="GO" id="GO:0030154">
    <property type="term" value="P:cell differentiation"/>
    <property type="evidence" value="ECO:0007669"/>
    <property type="project" value="TreeGrafter"/>
</dbReference>
<dbReference type="InterPro" id="IPR036390">
    <property type="entry name" value="WH_DNA-bd_sf"/>
</dbReference>
<evidence type="ECO:0000313" key="9">
    <source>
        <dbReference type="EMBL" id="TNN09427.1"/>
    </source>
</evidence>
<dbReference type="InterPro" id="IPR001766">
    <property type="entry name" value="Fork_head_dom"/>
</dbReference>
<reference evidence="9 10" key="1">
    <citation type="submission" date="2019-03" db="EMBL/GenBank/DDBJ databases">
        <title>An improved genome assembly of the fluke Schistosoma japonicum.</title>
        <authorList>
            <person name="Hu W."/>
            <person name="Luo F."/>
            <person name="Yin M."/>
            <person name="Mo X."/>
            <person name="Sun C."/>
            <person name="Wu Q."/>
            <person name="Zhu B."/>
            <person name="Xiang M."/>
            <person name="Wang J."/>
            <person name="Wang Y."/>
            <person name="Zhang T."/>
            <person name="Xu B."/>
            <person name="Zheng H."/>
            <person name="Feng Z."/>
        </authorList>
    </citation>
    <scope>NUCLEOTIDE SEQUENCE [LARGE SCALE GENOMIC DNA]</scope>
    <source>
        <strain evidence="9">HuSjv2</strain>
        <tissue evidence="9">Worms</tissue>
    </source>
</reference>
<feature type="region of interest" description="Disordered" evidence="7">
    <location>
        <begin position="275"/>
        <end position="294"/>
    </location>
</feature>
<dbReference type="InterPro" id="IPR030456">
    <property type="entry name" value="TF_fork_head_CS_2"/>
</dbReference>
<keyword evidence="10" id="KW-1185">Reference proteome</keyword>
<feature type="domain" description="Fork-head" evidence="8">
    <location>
        <begin position="145"/>
        <end position="239"/>
    </location>
</feature>
<dbReference type="PANTHER" id="PTHR11829">
    <property type="entry name" value="FORKHEAD BOX PROTEIN"/>
    <property type="match status" value="1"/>
</dbReference>
<dbReference type="PRINTS" id="PR00053">
    <property type="entry name" value="FORKHEAD"/>
</dbReference>
<dbReference type="InterPro" id="IPR050211">
    <property type="entry name" value="FOX_domain-containing"/>
</dbReference>
<dbReference type="SMART" id="SM00339">
    <property type="entry name" value="FH"/>
    <property type="match status" value="1"/>
</dbReference>
<keyword evidence="2" id="KW-0805">Transcription regulation</keyword>
<dbReference type="Gene3D" id="1.10.10.10">
    <property type="entry name" value="Winged helix-like DNA-binding domain superfamily/Winged helix DNA-binding domain"/>
    <property type="match status" value="1"/>
</dbReference>
<evidence type="ECO:0000256" key="7">
    <source>
        <dbReference type="SAM" id="MobiDB-lite"/>
    </source>
</evidence>
<dbReference type="OrthoDB" id="5954824at2759"/>
<dbReference type="GO" id="GO:0005634">
    <property type="term" value="C:nucleus"/>
    <property type="evidence" value="ECO:0007669"/>
    <property type="project" value="UniProtKB-SubCell"/>
</dbReference>
<feature type="compositionally biased region" description="Polar residues" evidence="7">
    <location>
        <begin position="597"/>
        <end position="613"/>
    </location>
</feature>
<dbReference type="InterPro" id="IPR018122">
    <property type="entry name" value="TF_fork_head_CS_1"/>
</dbReference>
<evidence type="ECO:0000256" key="1">
    <source>
        <dbReference type="ARBA" id="ARBA00004123"/>
    </source>
</evidence>
<feature type="compositionally biased region" description="Polar residues" evidence="7">
    <location>
        <begin position="620"/>
        <end position="635"/>
    </location>
</feature>
<dbReference type="PROSITE" id="PS50039">
    <property type="entry name" value="FORK_HEAD_3"/>
    <property type="match status" value="1"/>
</dbReference>
<feature type="compositionally biased region" description="Polar residues" evidence="7">
    <location>
        <begin position="106"/>
        <end position="117"/>
    </location>
</feature>
<evidence type="ECO:0000256" key="3">
    <source>
        <dbReference type="ARBA" id="ARBA00023125"/>
    </source>
</evidence>
<keyword evidence="3 6" id="KW-0238">DNA-binding</keyword>
<keyword evidence="4" id="KW-0804">Transcription</keyword>
<protein>
    <submittedName>
        <fullName evidence="9">Fork head domain-containing protein</fullName>
    </submittedName>
</protein>
<dbReference type="GO" id="GO:0000978">
    <property type="term" value="F:RNA polymerase II cis-regulatory region sequence-specific DNA binding"/>
    <property type="evidence" value="ECO:0007669"/>
    <property type="project" value="TreeGrafter"/>
</dbReference>
<feature type="region of interest" description="Disordered" evidence="7">
    <location>
        <begin position="106"/>
        <end position="127"/>
    </location>
</feature>
<dbReference type="PANTHER" id="PTHR11829:SF388">
    <property type="entry name" value="FORK HEAD DOMAIN-CONTAINING PROTEIN L1-RELATED"/>
    <property type="match status" value="1"/>
</dbReference>
<dbReference type="FunFam" id="1.10.10.10:FF:000016">
    <property type="entry name" value="Forkhead box protein I1"/>
    <property type="match status" value="1"/>
</dbReference>
<organism evidence="9 10">
    <name type="scientific">Schistosoma japonicum</name>
    <name type="common">Blood fluke</name>
    <dbReference type="NCBI Taxonomy" id="6182"/>
    <lineage>
        <taxon>Eukaryota</taxon>
        <taxon>Metazoa</taxon>
        <taxon>Spiralia</taxon>
        <taxon>Lophotrochozoa</taxon>
        <taxon>Platyhelminthes</taxon>
        <taxon>Trematoda</taxon>
        <taxon>Digenea</taxon>
        <taxon>Strigeidida</taxon>
        <taxon>Schistosomatoidea</taxon>
        <taxon>Schistosomatidae</taxon>
        <taxon>Schistosoma</taxon>
    </lineage>
</organism>
<dbReference type="Pfam" id="PF00250">
    <property type="entry name" value="Forkhead"/>
    <property type="match status" value="1"/>
</dbReference>
<keyword evidence="5 6" id="KW-0539">Nucleus</keyword>
<dbReference type="SUPFAM" id="SSF46785">
    <property type="entry name" value="Winged helix' DNA-binding domain"/>
    <property type="match status" value="1"/>
</dbReference>
<name>A0A4Z2CYX2_SCHJA</name>
<dbReference type="Proteomes" id="UP000311919">
    <property type="component" value="Unassembled WGS sequence"/>
</dbReference>
<dbReference type="GO" id="GO:0009653">
    <property type="term" value="P:anatomical structure morphogenesis"/>
    <property type="evidence" value="ECO:0007669"/>
    <property type="project" value="TreeGrafter"/>
</dbReference>
<evidence type="ECO:0000256" key="2">
    <source>
        <dbReference type="ARBA" id="ARBA00023015"/>
    </source>
</evidence>
<dbReference type="PROSITE" id="PS00658">
    <property type="entry name" value="FORK_HEAD_2"/>
    <property type="match status" value="1"/>
</dbReference>
<evidence type="ECO:0000313" key="10">
    <source>
        <dbReference type="Proteomes" id="UP000311919"/>
    </source>
</evidence>
<dbReference type="InterPro" id="IPR036388">
    <property type="entry name" value="WH-like_DNA-bd_sf"/>
</dbReference>
<gene>
    <name evidence="9" type="ORF">EWB00_006322</name>
</gene>
<comment type="caution">
    <text evidence="9">The sequence shown here is derived from an EMBL/GenBank/DDBJ whole genome shotgun (WGS) entry which is preliminary data.</text>
</comment>
<accession>A0A4Z2CYX2</accession>
<evidence type="ECO:0000256" key="5">
    <source>
        <dbReference type="ARBA" id="ARBA00023242"/>
    </source>
</evidence>
<sequence>MHSLCVPHPLELSKEYYDSKKITEATKFSQSHLPTSCQFRGYPIYQTRNSFLNDYSNDFAYQIPQHQILHSLMIYLLLFMIIDYTTHHLTIHFVINIIYTPQQPEQELSSRQQQTHQKQAKRSDSNKFSVVTNQSDVNVQDNSVKPPYSYIALIAMAISSQCDGKATLNGIYRYIMDNYPYYRDNKQGWQNSIRHNLSLNDCFIKVPRDDRKPGKGSFWTLHPEAHGMFDNGSYLRRKRRFKTDFTSTERYCSMKKRSFIEENIMTSINKNLLKNHRDNHDDPRTNHPLRNGIDRANDDVDYDNEESDYCNDNCNNDLVDKTKNNMKLRDYPILSVLKSNHLPNPNIFQTFNGFVDANIIPNTTTTTNVNNTQTMTTPGITYHPLLCLQRQVVAQSNLNKHDSLINMRNPDDNNQIHLHLNPPTQSKVTLFQGHNNHADNYSLSSMSKQSNVINNLNESIQSDKVENYASKRHIYETISSVYANQCPDHTSTNLQRNKLTNFPSLSSSINGQLNNEQYESFQKLVAIEMNAKTFHDVNNNNPDINSSNIQVQPESSKLNMSISSFHSNRNDYFENSFWSKHNNVTTNLWDEAPKANISESNTPLTHEQPSWSKSVDDTVSRNISESSNSQPDYSQNLDMQCYQAPSEHIQTPFISTKMAADSIEWQANTENHQQNINKIDTNDNTDSDVKCKTIWNRDASTTKCSIGQIITDKKVEISENPLSEWYKTINITSEEITHKNIKPTAENTKALNTITSYKLTNEHSSTG</sequence>